<dbReference type="EMBL" id="BATA01000061">
    <property type="protein sequence ID" value="GAD53340.1"/>
    <property type="molecule type" value="Genomic_DNA"/>
</dbReference>
<dbReference type="Proteomes" id="UP000016986">
    <property type="component" value="Unassembled WGS sequence"/>
</dbReference>
<evidence type="ECO:0000256" key="1">
    <source>
        <dbReference type="SAM" id="Coils"/>
    </source>
</evidence>
<dbReference type="InterPro" id="IPR040783">
    <property type="entry name" value="VLRF1"/>
</dbReference>
<gene>
    <name evidence="3" type="ORF">MBEHAL_2100</name>
</gene>
<name>U2YWE3_9EURY</name>
<dbReference type="InterPro" id="IPR042226">
    <property type="entry name" value="eFR1_2_sf"/>
</dbReference>
<protein>
    <submittedName>
        <fullName evidence="3">Peptide chain release factor paralog</fullName>
    </submittedName>
</protein>
<accession>U2YWE3</accession>
<dbReference type="Pfam" id="PF18859">
    <property type="entry name" value="acVLRF1"/>
    <property type="match status" value="1"/>
</dbReference>
<proteinExistence type="predicted"/>
<evidence type="ECO:0000313" key="4">
    <source>
        <dbReference type="Proteomes" id="UP000016986"/>
    </source>
</evidence>
<organism evidence="3 4">
    <name type="scientific">Halarchaeum acidiphilum MH1-52-1</name>
    <dbReference type="NCBI Taxonomy" id="1261545"/>
    <lineage>
        <taxon>Archaea</taxon>
        <taxon>Methanobacteriati</taxon>
        <taxon>Methanobacteriota</taxon>
        <taxon>Stenosarchaea group</taxon>
        <taxon>Halobacteria</taxon>
        <taxon>Halobacteriales</taxon>
        <taxon>Halobacteriaceae</taxon>
    </lineage>
</organism>
<dbReference type="Gene3D" id="3.30.420.60">
    <property type="entry name" value="eRF1 domain 2"/>
    <property type="match status" value="1"/>
</dbReference>
<evidence type="ECO:0000313" key="3">
    <source>
        <dbReference type="EMBL" id="GAD53340.1"/>
    </source>
</evidence>
<reference evidence="3 4" key="1">
    <citation type="submission" date="2013-09" db="EMBL/GenBank/DDBJ databases">
        <title>Whole genome sequencing of Halarchaeum acidiphilum strain MH1-52-1.</title>
        <authorList>
            <person name="Shimane Y."/>
            <person name="Minegishi H."/>
            <person name="Nishi S."/>
            <person name="Echigo A."/>
            <person name="Shuto A."/>
            <person name="Konishi M."/>
            <person name="Ito T."/>
            <person name="Ohkuma M."/>
            <person name="Ohta Y."/>
            <person name="Nagano Y."/>
            <person name="Tsubouchi T."/>
            <person name="Mori K."/>
            <person name="Usui K."/>
            <person name="Kamekura M."/>
            <person name="Usami R."/>
            <person name="Takaki Y."/>
            <person name="Hatada Y."/>
        </authorList>
    </citation>
    <scope>NUCLEOTIDE SEQUENCE [LARGE SCALE GENOMIC DNA]</scope>
    <source>
        <strain evidence="3 4">JCM 16109</strain>
    </source>
</reference>
<dbReference type="AlphaFoldDB" id="U2YWE3"/>
<feature type="coiled-coil region" evidence="1">
    <location>
        <begin position="69"/>
        <end position="131"/>
    </location>
</feature>
<dbReference type="Gene3D" id="1.20.5.340">
    <property type="match status" value="1"/>
</dbReference>
<dbReference type="SUPFAM" id="SSF53137">
    <property type="entry name" value="Translational machinery components"/>
    <property type="match status" value="1"/>
</dbReference>
<evidence type="ECO:0000259" key="2">
    <source>
        <dbReference type="Pfam" id="PF18859"/>
    </source>
</evidence>
<comment type="caution">
    <text evidence="3">The sequence shown here is derived from an EMBL/GenBank/DDBJ whole genome shotgun (WGS) entry which is preliminary data.</text>
</comment>
<keyword evidence="4" id="KW-1185">Reference proteome</keyword>
<sequence>MASIPEDVFRYRRRRRGAPSMSRCSRLSPLAVPRRLPTVGATSFEATFTTTPKRCPARLRDMLDRLLGRSSLKERIGELEGEVESLREQLEAEGERRREAVAARNEAEETINRLEDRIAELEDRVERAESHESVSRGFRASETLRGDRLDRVLRLVESVEAGPEGALTAMVSDEHDIPGPVADALGERVPLVERAAPCLVYADDAGVVACTLAPPLAPDAFCEWNDSFRVRREWFEPAGTYALALVRSDLFAVGVYDATGESVERVASRGFESDVKGKHSKGGFSQSRFERRRESQIDEHLDDARAALADLADGHAYDALYVTGETTLLGEFDADARAPSDASGAPINALERAAADFWTVPFRGV</sequence>
<feature type="domain" description="Actinobacteria/chloroflexi VLRF1 release factor" evidence="2">
    <location>
        <begin position="240"/>
        <end position="360"/>
    </location>
</feature>
<dbReference type="eggNOG" id="arCOG01743">
    <property type="taxonomic scope" value="Archaea"/>
</dbReference>
<keyword evidence="1" id="KW-0175">Coiled coil</keyword>